<gene>
    <name evidence="4" type="ORF">PL78_18200</name>
</gene>
<accession>A0ABN4Q4A4</accession>
<sequence>MIQHRFGNYSLSYDGDLMHLNERILIPPKELALLRLFLDSREQLLSKDTIIEKIWHGVQISDESLTRCVYGLRRLLGGNKDYIVTVYGRGYRFVPPAKEKEASTLFFSRSNSFFQRPDRFIYPLLN</sequence>
<organism evidence="4 5">
    <name type="scientific">Yersinia entomophaga</name>
    <dbReference type="NCBI Taxonomy" id="935293"/>
    <lineage>
        <taxon>Bacteria</taxon>
        <taxon>Pseudomonadati</taxon>
        <taxon>Pseudomonadota</taxon>
        <taxon>Gammaproteobacteria</taxon>
        <taxon>Enterobacterales</taxon>
        <taxon>Yersiniaceae</taxon>
        <taxon>Yersinia</taxon>
    </lineage>
</organism>
<dbReference type="Gene3D" id="1.10.10.10">
    <property type="entry name" value="Winged helix-like DNA-binding domain superfamily/Winged helix DNA-binding domain"/>
    <property type="match status" value="1"/>
</dbReference>
<keyword evidence="1 2" id="KW-0238">DNA-binding</keyword>
<evidence type="ECO:0000313" key="4">
    <source>
        <dbReference type="EMBL" id="ANI31740.1"/>
    </source>
</evidence>
<dbReference type="InterPro" id="IPR001867">
    <property type="entry name" value="OmpR/PhoB-type_DNA-bd"/>
</dbReference>
<dbReference type="SMART" id="SM00862">
    <property type="entry name" value="Trans_reg_C"/>
    <property type="match status" value="1"/>
</dbReference>
<name>A0ABN4Q4A4_YERET</name>
<dbReference type="SUPFAM" id="SSF46894">
    <property type="entry name" value="C-terminal effector domain of the bipartite response regulators"/>
    <property type="match status" value="1"/>
</dbReference>
<feature type="domain" description="OmpR/PhoB-type" evidence="3">
    <location>
        <begin position="1"/>
        <end position="95"/>
    </location>
</feature>
<reference evidence="5" key="1">
    <citation type="journal article" date="2016" name="Toxins">
        <title>The Draft Genome Sequence of the Yersinia entomophaga Entomopathogenic Type Strain MH96T.</title>
        <authorList>
            <person name="Hurst M.R."/>
            <person name="Beattie A."/>
            <person name="Altermann E."/>
            <person name="Moraga R.M."/>
            <person name="Harper L.A."/>
            <person name="Calder J."/>
            <person name="Laugraud A."/>
        </authorList>
    </citation>
    <scope>NUCLEOTIDE SEQUENCE [LARGE SCALE GENOMIC DNA]</scope>
    <source>
        <strain evidence="5">MH96</strain>
    </source>
</reference>
<feature type="DNA-binding region" description="OmpR/PhoB-type" evidence="2">
    <location>
        <begin position="1"/>
        <end position="95"/>
    </location>
</feature>
<evidence type="ECO:0000313" key="5">
    <source>
        <dbReference type="Proteomes" id="UP000266744"/>
    </source>
</evidence>
<dbReference type="Proteomes" id="UP000266744">
    <property type="component" value="Chromosome"/>
</dbReference>
<dbReference type="PROSITE" id="PS51755">
    <property type="entry name" value="OMPR_PHOB"/>
    <property type="match status" value="1"/>
</dbReference>
<dbReference type="Pfam" id="PF00486">
    <property type="entry name" value="Trans_reg_C"/>
    <property type="match status" value="1"/>
</dbReference>
<evidence type="ECO:0000256" key="2">
    <source>
        <dbReference type="PROSITE-ProRule" id="PRU01091"/>
    </source>
</evidence>
<dbReference type="EMBL" id="CP010029">
    <property type="protein sequence ID" value="ANI31740.1"/>
    <property type="molecule type" value="Genomic_DNA"/>
</dbReference>
<dbReference type="CDD" id="cd00383">
    <property type="entry name" value="trans_reg_C"/>
    <property type="match status" value="1"/>
</dbReference>
<keyword evidence="5" id="KW-1185">Reference proteome</keyword>
<evidence type="ECO:0000259" key="3">
    <source>
        <dbReference type="PROSITE" id="PS51755"/>
    </source>
</evidence>
<protein>
    <recommendedName>
        <fullName evidence="3">OmpR/PhoB-type domain-containing protein</fullName>
    </recommendedName>
</protein>
<dbReference type="InterPro" id="IPR036388">
    <property type="entry name" value="WH-like_DNA-bd_sf"/>
</dbReference>
<dbReference type="InterPro" id="IPR016032">
    <property type="entry name" value="Sig_transdc_resp-reg_C-effctor"/>
</dbReference>
<evidence type="ECO:0000256" key="1">
    <source>
        <dbReference type="ARBA" id="ARBA00023125"/>
    </source>
</evidence>
<dbReference type="RefSeq" id="WP_128821904.1">
    <property type="nucleotide sequence ID" value="NZ_CBCSBH010000019.1"/>
</dbReference>
<proteinExistence type="predicted"/>